<evidence type="ECO:0000259" key="7">
    <source>
        <dbReference type="Pfam" id="PF00324"/>
    </source>
</evidence>
<dbReference type="PANTHER" id="PTHR43495">
    <property type="entry name" value="GABA PERMEASE"/>
    <property type="match status" value="1"/>
</dbReference>
<dbReference type="AlphaFoldDB" id="A0A6I6XVJ2"/>
<dbReference type="Pfam" id="PF00324">
    <property type="entry name" value="AA_permease"/>
    <property type="match status" value="1"/>
</dbReference>
<dbReference type="InterPro" id="IPR004841">
    <property type="entry name" value="AA-permease/SLC12A_dom"/>
</dbReference>
<evidence type="ECO:0000256" key="4">
    <source>
        <dbReference type="ARBA" id="ARBA00022989"/>
    </source>
</evidence>
<feature type="transmembrane region" description="Helical" evidence="6">
    <location>
        <begin position="361"/>
        <end position="383"/>
    </location>
</feature>
<feature type="transmembrane region" description="Helical" evidence="6">
    <location>
        <begin position="156"/>
        <end position="181"/>
    </location>
</feature>
<dbReference type="PROSITE" id="PS00218">
    <property type="entry name" value="AMINO_ACID_PERMEASE_1"/>
    <property type="match status" value="1"/>
</dbReference>
<evidence type="ECO:0000256" key="3">
    <source>
        <dbReference type="ARBA" id="ARBA00022692"/>
    </source>
</evidence>
<feature type="transmembrane region" description="Helical" evidence="6">
    <location>
        <begin position="101"/>
        <end position="124"/>
    </location>
</feature>
<dbReference type="GO" id="GO:0055085">
    <property type="term" value="P:transmembrane transport"/>
    <property type="evidence" value="ECO:0007669"/>
    <property type="project" value="InterPro"/>
</dbReference>
<protein>
    <submittedName>
        <fullName evidence="8">Amino acid permease</fullName>
    </submittedName>
</protein>
<dbReference type="RefSeq" id="WP_159413025.1">
    <property type="nucleotide sequence ID" value="NZ_CP026115.2"/>
</dbReference>
<feature type="transmembrane region" description="Helical" evidence="6">
    <location>
        <begin position="404"/>
        <end position="427"/>
    </location>
</feature>
<evidence type="ECO:0000256" key="2">
    <source>
        <dbReference type="ARBA" id="ARBA00022448"/>
    </source>
</evidence>
<keyword evidence="5 6" id="KW-0472">Membrane</keyword>
<feature type="domain" description="Amino acid permease/ SLC12A" evidence="7">
    <location>
        <begin position="23"/>
        <end position="446"/>
    </location>
</feature>
<reference evidence="8 9" key="1">
    <citation type="submission" date="2020-02" db="EMBL/GenBank/DDBJ databases">
        <title>Pseudomonas Putida W5 Complete Genome Assembly.</title>
        <authorList>
            <person name="Yuan Z.-C."/>
            <person name="Shaw G.A."/>
            <person name="Cusano A.D."/>
            <person name="Caddey B.J."/>
            <person name="Weselowski B.J."/>
        </authorList>
    </citation>
    <scope>NUCLEOTIDE SEQUENCE [LARGE SCALE GENOMIC DNA]</scope>
    <source>
        <strain evidence="8 9">W5</strain>
    </source>
</reference>
<evidence type="ECO:0000256" key="6">
    <source>
        <dbReference type="SAM" id="Phobius"/>
    </source>
</evidence>
<keyword evidence="3 6" id="KW-0812">Transmembrane</keyword>
<feature type="transmembrane region" description="Helical" evidence="6">
    <location>
        <begin position="433"/>
        <end position="452"/>
    </location>
</feature>
<dbReference type="GO" id="GO:0016020">
    <property type="term" value="C:membrane"/>
    <property type="evidence" value="ECO:0007669"/>
    <property type="project" value="UniProtKB-SubCell"/>
</dbReference>
<dbReference type="EMBL" id="CP026115">
    <property type="protein sequence ID" value="QHG68258.2"/>
    <property type="molecule type" value="Genomic_DNA"/>
</dbReference>
<organism evidence="8 9">
    <name type="scientific">Pseudomonas putida</name>
    <name type="common">Arthrobacter siderocapsulatus</name>
    <dbReference type="NCBI Taxonomy" id="303"/>
    <lineage>
        <taxon>Bacteria</taxon>
        <taxon>Pseudomonadati</taxon>
        <taxon>Pseudomonadota</taxon>
        <taxon>Gammaproteobacteria</taxon>
        <taxon>Pseudomonadales</taxon>
        <taxon>Pseudomonadaceae</taxon>
        <taxon>Pseudomonas</taxon>
    </lineage>
</organism>
<evidence type="ECO:0000256" key="5">
    <source>
        <dbReference type="ARBA" id="ARBA00023136"/>
    </source>
</evidence>
<gene>
    <name evidence="8" type="ORF">C2H86_14335</name>
</gene>
<dbReference type="GO" id="GO:0006865">
    <property type="term" value="P:amino acid transport"/>
    <property type="evidence" value="ECO:0007669"/>
    <property type="project" value="InterPro"/>
</dbReference>
<comment type="subcellular location">
    <subcellularLocation>
        <location evidence="1">Membrane</location>
        <topology evidence="1">Multi-pass membrane protein</topology>
    </subcellularLocation>
</comment>
<dbReference type="PIRSF" id="PIRSF006060">
    <property type="entry name" value="AA_transporter"/>
    <property type="match status" value="1"/>
</dbReference>
<evidence type="ECO:0000313" key="9">
    <source>
        <dbReference type="Proteomes" id="UP000464480"/>
    </source>
</evidence>
<feature type="transmembrane region" description="Helical" evidence="6">
    <location>
        <begin position="23"/>
        <end position="40"/>
    </location>
</feature>
<dbReference type="FunFam" id="1.20.1740.10:FF:000001">
    <property type="entry name" value="Amino acid permease"/>
    <property type="match status" value="1"/>
</dbReference>
<feature type="transmembrane region" description="Helical" evidence="6">
    <location>
        <begin position="46"/>
        <end position="66"/>
    </location>
</feature>
<feature type="transmembrane region" description="Helical" evidence="6">
    <location>
        <begin position="244"/>
        <end position="266"/>
    </location>
</feature>
<dbReference type="PANTHER" id="PTHR43495:SF5">
    <property type="entry name" value="GAMMA-AMINOBUTYRIC ACID PERMEASE"/>
    <property type="match status" value="1"/>
</dbReference>
<keyword evidence="2" id="KW-0813">Transport</keyword>
<feature type="transmembrane region" description="Helical" evidence="6">
    <location>
        <begin position="286"/>
        <end position="310"/>
    </location>
</feature>
<evidence type="ECO:0000313" key="8">
    <source>
        <dbReference type="EMBL" id="QHG68258.2"/>
    </source>
</evidence>
<dbReference type="Proteomes" id="UP000464480">
    <property type="component" value="Chromosome"/>
</dbReference>
<feature type="transmembrane region" description="Helical" evidence="6">
    <location>
        <begin position="130"/>
        <end position="149"/>
    </location>
</feature>
<evidence type="ECO:0000256" key="1">
    <source>
        <dbReference type="ARBA" id="ARBA00004141"/>
    </source>
</evidence>
<dbReference type="Gene3D" id="1.20.1740.10">
    <property type="entry name" value="Amino acid/polyamine transporter I"/>
    <property type="match status" value="1"/>
</dbReference>
<feature type="transmembrane region" description="Helical" evidence="6">
    <location>
        <begin position="335"/>
        <end position="355"/>
    </location>
</feature>
<accession>A0A6I6XVJ2</accession>
<name>A0A6I6XVJ2_PSEPU</name>
<proteinExistence type="predicted"/>
<keyword evidence="4 6" id="KW-1133">Transmembrane helix</keyword>
<sequence length="470" mass="49570">MDGVSNSTQAVGELGHGLKSRQVAMISIAGVIGAGLFVGSSNAIAIAGPAVIVSYLLAATLVVLVMQMLGEMATARPDTGSFSSYADQGLGRWAGFSIGWLYWWFYVLVIAIEAIVAGEILAGWLGISPWIAAFAITFALVASNCLSVGNYGEIEYWLALVKVIAIMSFIGLGVLAIFGMLPGSSTSGIHNLYSNGGFAPQGYVAIVAALLTAMFSFMGSEVVTIAAAESENPKKNIKRAIRSVVWRLALFYLGSITVVVCLVPWNGPDLAKGSYQAVLAAMNIPAASQIMSVVVLVAVVSCLNSAIYTASRMCYSLARRGDAPQSVAVTSPKGVPFTAIGLTTVVACLALAANYALPKQVFTFLLATSGAIALIMYLVIALTQLVMRKRLIAAGEKLDVKMWLFPYLTIFTIILILAIFGVMAAFPGQRSELIATFGLTAIVVAIGVWLQLKQPQLSQARSRNISTTAL</sequence>
<feature type="transmembrane region" description="Helical" evidence="6">
    <location>
        <begin position="201"/>
        <end position="223"/>
    </location>
</feature>
<dbReference type="InterPro" id="IPR004840">
    <property type="entry name" value="Amino_acid_permease_CS"/>
</dbReference>